<accession>A0A4R0XSM3</accession>
<dbReference type="Gene3D" id="3.90.1150.10">
    <property type="entry name" value="Aspartate Aminotransferase, domain 1"/>
    <property type="match status" value="1"/>
</dbReference>
<evidence type="ECO:0000256" key="4">
    <source>
        <dbReference type="ARBA" id="ARBA00023239"/>
    </source>
</evidence>
<protein>
    <recommendedName>
        <fullName evidence="2">cysteine-S-conjugate beta-lyase</fullName>
        <ecNumber evidence="2">4.4.1.13</ecNumber>
    </recommendedName>
</protein>
<dbReference type="Gene3D" id="3.40.640.10">
    <property type="entry name" value="Type I PLP-dependent aspartate aminotransferase-like (Major domain)"/>
    <property type="match status" value="1"/>
</dbReference>
<keyword evidence="4" id="KW-0456">Lyase</keyword>
<evidence type="ECO:0000313" key="8">
    <source>
        <dbReference type="Proteomes" id="UP000291072"/>
    </source>
</evidence>
<dbReference type="InterPro" id="IPR015422">
    <property type="entry name" value="PyrdxlP-dep_Trfase_small"/>
</dbReference>
<evidence type="ECO:0000256" key="2">
    <source>
        <dbReference type="ARBA" id="ARBA00012224"/>
    </source>
</evidence>
<evidence type="ECO:0000256" key="3">
    <source>
        <dbReference type="ARBA" id="ARBA00022898"/>
    </source>
</evidence>
<dbReference type="EMBL" id="PSZP01000031">
    <property type="protein sequence ID" value="TCG10599.1"/>
    <property type="molecule type" value="Genomic_DNA"/>
</dbReference>
<dbReference type="PANTHER" id="PTHR43525">
    <property type="entry name" value="PROTEIN MALY"/>
    <property type="match status" value="1"/>
</dbReference>
<gene>
    <name evidence="7" type="ORF">C4B25_03595</name>
</gene>
<comment type="caution">
    <text evidence="7">The sequence shown here is derived from an EMBL/GenBank/DDBJ whole genome shotgun (WGS) entry which is preliminary data.</text>
</comment>
<sequence length="393" mass="45707">MELQNIKKTRMDNHKCRRYSPIKDKECLALTLADTDFAFPSVVKSNIDKMLDKGDLSYTFLEKDFKESISQWYSKRFNIDISNENICVGNGVIYWIQVAIHSYTKEGDGIIIQPPVYNPFIDVIKECNRKVVKSPLVFKNNVFTIDFKDLEEKFKVNSVFLFCNPHNPTGNVWKEEDILKILELAKKYDVLIIADEIWQDLIFEEGFNPIVKYKNIWRKIISISSPAKTFNMGGMQFGHIIIPNKEIHGEINDQSISHFHYSSSNAITQNIVQTVYTNELSEKWLDEKFKPKLQLQRNRLMYFLRENDIEHSASNSTFLIWAKIGSGEFIEKEALDKLLRKNNLHITLGDQYGEAYRGWARINIGISDEDMAKLIRRLERVLDTIESSKNNAA</sequence>
<dbReference type="AlphaFoldDB" id="A0A4R0XSM3"/>
<dbReference type="GO" id="GO:0030170">
    <property type="term" value="F:pyridoxal phosphate binding"/>
    <property type="evidence" value="ECO:0007669"/>
    <property type="project" value="InterPro"/>
</dbReference>
<dbReference type="GO" id="GO:0047804">
    <property type="term" value="F:cysteine-S-conjugate beta-lyase activity"/>
    <property type="evidence" value="ECO:0007669"/>
    <property type="project" value="UniProtKB-EC"/>
</dbReference>
<keyword evidence="3" id="KW-0663">Pyridoxal phosphate</keyword>
<evidence type="ECO:0000259" key="6">
    <source>
        <dbReference type="Pfam" id="PF00155"/>
    </source>
</evidence>
<dbReference type="SUPFAM" id="SSF53383">
    <property type="entry name" value="PLP-dependent transferases"/>
    <property type="match status" value="1"/>
</dbReference>
<dbReference type="OrthoDB" id="9802872at2"/>
<dbReference type="InterPro" id="IPR015421">
    <property type="entry name" value="PyrdxlP-dep_Trfase_major"/>
</dbReference>
<proteinExistence type="inferred from homology"/>
<evidence type="ECO:0000256" key="5">
    <source>
        <dbReference type="ARBA" id="ARBA00037974"/>
    </source>
</evidence>
<dbReference type="EC" id="4.4.1.13" evidence="2"/>
<dbReference type="CDD" id="cd00609">
    <property type="entry name" value="AAT_like"/>
    <property type="match status" value="1"/>
</dbReference>
<reference evidence="7 8" key="1">
    <citation type="submission" date="2018-02" db="EMBL/GenBank/DDBJ databases">
        <title>Mycoplasma marinum and Mycoplasma todarodis sp. nov., moderately halophilic and psychrotolerant mycoplasmas isolated from cephalopods.</title>
        <authorList>
            <person name="Viver T."/>
        </authorList>
    </citation>
    <scope>NUCLEOTIDE SEQUENCE [LARGE SCALE GENOMIC DNA]</scope>
    <source>
        <strain evidence="7 8">5H</strain>
    </source>
</reference>
<dbReference type="InterPro" id="IPR015424">
    <property type="entry name" value="PyrdxlP-dep_Trfase"/>
</dbReference>
<comment type="cofactor">
    <cofactor evidence="1">
        <name>pyridoxal 5'-phosphate</name>
        <dbReference type="ChEBI" id="CHEBI:597326"/>
    </cofactor>
</comment>
<name>A0A4R0XSM3_9MOLU</name>
<organism evidence="7 8">
    <name type="scientific">Mycoplasma todarodis</name>
    <dbReference type="NCBI Taxonomy" id="1937191"/>
    <lineage>
        <taxon>Bacteria</taxon>
        <taxon>Bacillati</taxon>
        <taxon>Mycoplasmatota</taxon>
        <taxon>Mollicutes</taxon>
        <taxon>Mycoplasmataceae</taxon>
        <taxon>Mycoplasma</taxon>
    </lineage>
</organism>
<comment type="similarity">
    <text evidence="5">Belongs to the class-II pyridoxal-phosphate-dependent aminotransferase family. MalY/PatB cystathionine beta-lyase subfamily.</text>
</comment>
<dbReference type="Pfam" id="PF00155">
    <property type="entry name" value="Aminotran_1_2"/>
    <property type="match status" value="1"/>
</dbReference>
<feature type="domain" description="Aminotransferase class I/classII large" evidence="6">
    <location>
        <begin position="36"/>
        <end position="378"/>
    </location>
</feature>
<dbReference type="InterPro" id="IPR004839">
    <property type="entry name" value="Aminotransferase_I/II_large"/>
</dbReference>
<dbReference type="PANTHER" id="PTHR43525:SF1">
    <property type="entry name" value="PROTEIN MALY"/>
    <property type="match status" value="1"/>
</dbReference>
<keyword evidence="8" id="KW-1185">Reference proteome</keyword>
<evidence type="ECO:0000313" key="7">
    <source>
        <dbReference type="EMBL" id="TCG10599.1"/>
    </source>
</evidence>
<dbReference type="Proteomes" id="UP000291072">
    <property type="component" value="Unassembled WGS sequence"/>
</dbReference>
<dbReference type="InterPro" id="IPR051798">
    <property type="entry name" value="Class-II_PLP-Dep_Aminotrans"/>
</dbReference>
<evidence type="ECO:0000256" key="1">
    <source>
        <dbReference type="ARBA" id="ARBA00001933"/>
    </source>
</evidence>